<dbReference type="PROSITE" id="PS50885">
    <property type="entry name" value="HAMP"/>
    <property type="match status" value="1"/>
</dbReference>
<dbReference type="SMART" id="SM00304">
    <property type="entry name" value="HAMP"/>
    <property type="match status" value="1"/>
</dbReference>
<name>A0ABW0KH00_9BACL</name>
<dbReference type="SUPFAM" id="SSF55874">
    <property type="entry name" value="ATPase domain of HSP90 chaperone/DNA topoisomerase II/histidine kinase"/>
    <property type="match status" value="1"/>
</dbReference>
<dbReference type="GO" id="GO:0016301">
    <property type="term" value="F:kinase activity"/>
    <property type="evidence" value="ECO:0007669"/>
    <property type="project" value="UniProtKB-KW"/>
</dbReference>
<evidence type="ECO:0000256" key="10">
    <source>
        <dbReference type="ARBA" id="ARBA00022840"/>
    </source>
</evidence>
<dbReference type="Pfam" id="PF02518">
    <property type="entry name" value="HATPase_c"/>
    <property type="match status" value="1"/>
</dbReference>
<evidence type="ECO:0000256" key="13">
    <source>
        <dbReference type="ARBA" id="ARBA00023136"/>
    </source>
</evidence>
<evidence type="ECO:0000256" key="11">
    <source>
        <dbReference type="ARBA" id="ARBA00022989"/>
    </source>
</evidence>
<dbReference type="InterPro" id="IPR004358">
    <property type="entry name" value="Sig_transdc_His_kin-like_C"/>
</dbReference>
<evidence type="ECO:0000256" key="4">
    <source>
        <dbReference type="ARBA" id="ARBA00022475"/>
    </source>
</evidence>
<reference evidence="18" key="1">
    <citation type="journal article" date="2019" name="Int. J. Syst. Evol. Microbiol.">
        <title>The Global Catalogue of Microorganisms (GCM) 10K type strain sequencing project: providing services to taxonomists for standard genome sequencing and annotation.</title>
        <authorList>
            <consortium name="The Broad Institute Genomics Platform"/>
            <consortium name="The Broad Institute Genome Sequencing Center for Infectious Disease"/>
            <person name="Wu L."/>
            <person name="Ma J."/>
        </authorList>
    </citation>
    <scope>NUCLEOTIDE SEQUENCE [LARGE SCALE GENOMIC DNA]</scope>
    <source>
        <strain evidence="18">KACC 11904</strain>
    </source>
</reference>
<dbReference type="SMART" id="SM00387">
    <property type="entry name" value="HATPase_c"/>
    <property type="match status" value="1"/>
</dbReference>
<comment type="catalytic activity">
    <reaction evidence="1">
        <text>ATP + protein L-histidine = ADP + protein N-phospho-L-histidine.</text>
        <dbReference type="EC" id="2.7.13.3"/>
    </reaction>
</comment>
<keyword evidence="9 17" id="KW-0418">Kinase</keyword>
<evidence type="ECO:0000256" key="3">
    <source>
        <dbReference type="ARBA" id="ARBA00012438"/>
    </source>
</evidence>
<dbReference type="CDD" id="cd06225">
    <property type="entry name" value="HAMP"/>
    <property type="match status" value="1"/>
</dbReference>
<dbReference type="PANTHER" id="PTHR34220">
    <property type="entry name" value="SENSOR HISTIDINE KINASE YPDA"/>
    <property type="match status" value="1"/>
</dbReference>
<keyword evidence="10" id="KW-0067">ATP-binding</keyword>
<dbReference type="Gene3D" id="3.30.565.10">
    <property type="entry name" value="Histidine kinase-like ATPase, C-terminal domain"/>
    <property type="match status" value="1"/>
</dbReference>
<dbReference type="Pfam" id="PF06580">
    <property type="entry name" value="His_kinase"/>
    <property type="match status" value="1"/>
</dbReference>
<dbReference type="PANTHER" id="PTHR34220:SF7">
    <property type="entry name" value="SENSOR HISTIDINE KINASE YPDA"/>
    <property type="match status" value="1"/>
</dbReference>
<evidence type="ECO:0000256" key="2">
    <source>
        <dbReference type="ARBA" id="ARBA00004651"/>
    </source>
</evidence>
<accession>A0ABW0KH00</accession>
<evidence type="ECO:0000256" key="7">
    <source>
        <dbReference type="ARBA" id="ARBA00022692"/>
    </source>
</evidence>
<feature type="domain" description="HAMP" evidence="16">
    <location>
        <begin position="317"/>
        <end position="369"/>
    </location>
</feature>
<keyword evidence="18" id="KW-1185">Reference proteome</keyword>
<proteinExistence type="predicted"/>
<evidence type="ECO:0000313" key="17">
    <source>
        <dbReference type="EMBL" id="MFC5452709.1"/>
    </source>
</evidence>
<dbReference type="InterPro" id="IPR050640">
    <property type="entry name" value="Bact_2-comp_sensor_kinase"/>
</dbReference>
<keyword evidence="4" id="KW-1003">Cell membrane</keyword>
<comment type="subcellular location">
    <subcellularLocation>
        <location evidence="2">Cell membrane</location>
        <topology evidence="2">Multi-pass membrane protein</topology>
    </subcellularLocation>
</comment>
<protein>
    <recommendedName>
        <fullName evidence="3">histidine kinase</fullName>
        <ecNumber evidence="3">2.7.13.3</ecNumber>
    </recommendedName>
</protein>
<keyword evidence="7 14" id="KW-0812">Transmembrane</keyword>
<comment type="caution">
    <text evidence="17">The sequence shown here is derived from an EMBL/GenBank/DDBJ whole genome shotgun (WGS) entry which is preliminary data.</text>
</comment>
<dbReference type="InterPro" id="IPR003594">
    <property type="entry name" value="HATPase_dom"/>
</dbReference>
<evidence type="ECO:0000256" key="1">
    <source>
        <dbReference type="ARBA" id="ARBA00000085"/>
    </source>
</evidence>
<dbReference type="Pfam" id="PF00672">
    <property type="entry name" value="HAMP"/>
    <property type="match status" value="1"/>
</dbReference>
<evidence type="ECO:0000313" key="18">
    <source>
        <dbReference type="Proteomes" id="UP001596044"/>
    </source>
</evidence>
<feature type="domain" description="Histidine kinase" evidence="15">
    <location>
        <begin position="390"/>
        <end position="590"/>
    </location>
</feature>
<dbReference type="PRINTS" id="PR00344">
    <property type="entry name" value="BCTRLSENSOR"/>
</dbReference>
<evidence type="ECO:0000259" key="15">
    <source>
        <dbReference type="PROSITE" id="PS50109"/>
    </source>
</evidence>
<dbReference type="EC" id="2.7.13.3" evidence="3"/>
<evidence type="ECO:0000256" key="8">
    <source>
        <dbReference type="ARBA" id="ARBA00022741"/>
    </source>
</evidence>
<keyword evidence="12" id="KW-0902">Two-component regulatory system</keyword>
<evidence type="ECO:0000256" key="9">
    <source>
        <dbReference type="ARBA" id="ARBA00022777"/>
    </source>
</evidence>
<dbReference type="InterPro" id="IPR005467">
    <property type="entry name" value="His_kinase_dom"/>
</dbReference>
<sequence>MLKTKMFLYFSMVSLFIVGMTCGIFYFKNTKDVKDQTFSLSSIISRQFSEMVDLYMQNIEELSLAVSISPAVQSGLLDYQRATKSLEKEIIGYKLNPILFDFSYPKPYVQSVSIYTPDAYMYYYTKLVEIKPTVPYTASELSQFNQSLNNKKFVLSPSIGGEGVGEPAKQIVSFIRRINRIPSQQVIGFLNITINLNAFKALESSNRKASEFDSSMSMLLVDEQGHIIYDKNGMNDTTLQTFDAHYVQSGQSEGELTWRGKKYYYSYESSSYTSWKTVVLIPKDVVLLKQKRIQEIVLVVGILTMLLIALVSYILSHQITGPLRKLMSKMSSVELGNFNERMDYKGKNELGKLSRMYNLMLDSISRLIHEVYESKLAEKNAQLAALHAQINPHFLYNTLNIMKSISRLRGIEEVAEISESLASLFQYSMKNLHQPVTLERELAHIGHYFNIQQHRFGQRLALDVDIPASLRQAELLKLTIQPLIENAVDHGLRGMKAGGCIRVAAQEHEGMLLVSVSDNGTGIEPSSLQALQEALQTTNALQGLRDAADGIGLLNIHGRLQLYYGTSYGLTISSPPSGGTIVTMRLPLRLVIQEEADGRT</sequence>
<organism evidence="17 18">
    <name type="scientific">Paenibacillus aestuarii</name>
    <dbReference type="NCBI Taxonomy" id="516965"/>
    <lineage>
        <taxon>Bacteria</taxon>
        <taxon>Bacillati</taxon>
        <taxon>Bacillota</taxon>
        <taxon>Bacilli</taxon>
        <taxon>Bacillales</taxon>
        <taxon>Paenibacillaceae</taxon>
        <taxon>Paenibacillus</taxon>
    </lineage>
</organism>
<keyword evidence="5" id="KW-0597">Phosphoprotein</keyword>
<dbReference type="PROSITE" id="PS50109">
    <property type="entry name" value="HIS_KIN"/>
    <property type="match status" value="1"/>
</dbReference>
<dbReference type="Pfam" id="PF02743">
    <property type="entry name" value="dCache_1"/>
    <property type="match status" value="1"/>
</dbReference>
<evidence type="ECO:0000256" key="6">
    <source>
        <dbReference type="ARBA" id="ARBA00022679"/>
    </source>
</evidence>
<dbReference type="Proteomes" id="UP001596044">
    <property type="component" value="Unassembled WGS sequence"/>
</dbReference>
<gene>
    <name evidence="17" type="ORF">ACFPOG_31370</name>
</gene>
<keyword evidence="8" id="KW-0547">Nucleotide-binding</keyword>
<evidence type="ECO:0000256" key="5">
    <source>
        <dbReference type="ARBA" id="ARBA00022553"/>
    </source>
</evidence>
<evidence type="ECO:0000256" key="14">
    <source>
        <dbReference type="SAM" id="Phobius"/>
    </source>
</evidence>
<dbReference type="SUPFAM" id="SSF158472">
    <property type="entry name" value="HAMP domain-like"/>
    <property type="match status" value="1"/>
</dbReference>
<dbReference type="EMBL" id="JBHSMJ010000063">
    <property type="protein sequence ID" value="MFC5452709.1"/>
    <property type="molecule type" value="Genomic_DNA"/>
</dbReference>
<dbReference type="RefSeq" id="WP_270877836.1">
    <property type="nucleotide sequence ID" value="NZ_JAQFVF010000009.1"/>
</dbReference>
<keyword evidence="13 14" id="KW-0472">Membrane</keyword>
<dbReference type="InterPro" id="IPR033479">
    <property type="entry name" value="dCache_1"/>
</dbReference>
<dbReference type="Gene3D" id="3.30.450.20">
    <property type="entry name" value="PAS domain"/>
    <property type="match status" value="1"/>
</dbReference>
<evidence type="ECO:0000256" key="12">
    <source>
        <dbReference type="ARBA" id="ARBA00023012"/>
    </source>
</evidence>
<evidence type="ECO:0000259" key="16">
    <source>
        <dbReference type="PROSITE" id="PS50885"/>
    </source>
</evidence>
<dbReference type="InterPro" id="IPR003660">
    <property type="entry name" value="HAMP_dom"/>
</dbReference>
<dbReference type="InterPro" id="IPR036890">
    <property type="entry name" value="HATPase_C_sf"/>
</dbReference>
<feature type="transmembrane region" description="Helical" evidence="14">
    <location>
        <begin position="296"/>
        <end position="315"/>
    </location>
</feature>
<feature type="transmembrane region" description="Helical" evidence="14">
    <location>
        <begin position="6"/>
        <end position="27"/>
    </location>
</feature>
<dbReference type="InterPro" id="IPR010559">
    <property type="entry name" value="Sig_transdc_His_kin_internal"/>
</dbReference>
<keyword evidence="6" id="KW-0808">Transferase</keyword>
<dbReference type="Gene3D" id="6.10.340.10">
    <property type="match status" value="1"/>
</dbReference>
<keyword evidence="11 14" id="KW-1133">Transmembrane helix</keyword>